<gene>
    <name evidence="1" type="ORF">OJF2_69730</name>
</gene>
<dbReference type="InterPro" id="IPR010985">
    <property type="entry name" value="Ribbon_hlx_hlx"/>
</dbReference>
<protein>
    <submittedName>
        <fullName evidence="1">Uncharacterized protein</fullName>
    </submittedName>
</protein>
<evidence type="ECO:0000313" key="2">
    <source>
        <dbReference type="Proteomes" id="UP000324233"/>
    </source>
</evidence>
<keyword evidence="2" id="KW-1185">Reference proteome</keyword>
<dbReference type="InterPro" id="IPR013321">
    <property type="entry name" value="Arc_rbn_hlx_hlx"/>
</dbReference>
<dbReference type="OrthoDB" id="159541at2"/>
<dbReference type="GO" id="GO:0006355">
    <property type="term" value="P:regulation of DNA-templated transcription"/>
    <property type="evidence" value="ECO:0007669"/>
    <property type="project" value="InterPro"/>
</dbReference>
<name>A0A5B9WCS0_9BACT</name>
<dbReference type="SUPFAM" id="SSF47598">
    <property type="entry name" value="Ribbon-helix-helix"/>
    <property type="match status" value="1"/>
</dbReference>
<dbReference type="Proteomes" id="UP000324233">
    <property type="component" value="Chromosome"/>
</dbReference>
<dbReference type="RefSeq" id="WP_148597819.1">
    <property type="nucleotide sequence ID" value="NZ_CP042997.1"/>
</dbReference>
<evidence type="ECO:0000313" key="1">
    <source>
        <dbReference type="EMBL" id="QEH38372.1"/>
    </source>
</evidence>
<reference evidence="1 2" key="1">
    <citation type="submission" date="2019-08" db="EMBL/GenBank/DDBJ databases">
        <title>Deep-cultivation of Planctomycetes and their phenomic and genomic characterization uncovers novel biology.</title>
        <authorList>
            <person name="Wiegand S."/>
            <person name="Jogler M."/>
            <person name="Boedeker C."/>
            <person name="Pinto D."/>
            <person name="Vollmers J."/>
            <person name="Rivas-Marin E."/>
            <person name="Kohn T."/>
            <person name="Peeters S.H."/>
            <person name="Heuer A."/>
            <person name="Rast P."/>
            <person name="Oberbeckmann S."/>
            <person name="Bunk B."/>
            <person name="Jeske O."/>
            <person name="Meyerdierks A."/>
            <person name="Storesund J.E."/>
            <person name="Kallscheuer N."/>
            <person name="Luecker S."/>
            <person name="Lage O.M."/>
            <person name="Pohl T."/>
            <person name="Merkel B.J."/>
            <person name="Hornburger P."/>
            <person name="Mueller R.-W."/>
            <person name="Bruemmer F."/>
            <person name="Labrenz M."/>
            <person name="Spormann A.M."/>
            <person name="Op den Camp H."/>
            <person name="Overmann J."/>
            <person name="Amann R."/>
            <person name="Jetten M.S.M."/>
            <person name="Mascher T."/>
            <person name="Medema M.H."/>
            <person name="Devos D.P."/>
            <person name="Kaster A.-K."/>
            <person name="Ovreas L."/>
            <person name="Rohde M."/>
            <person name="Galperin M.Y."/>
            <person name="Jogler C."/>
        </authorList>
    </citation>
    <scope>NUCLEOTIDE SEQUENCE [LARGE SCALE GENOMIC DNA]</scope>
    <source>
        <strain evidence="1 2">OJF2</strain>
    </source>
</reference>
<dbReference type="KEGG" id="agv:OJF2_69730"/>
<sequence length="137" mass="14866">MSTQSLTLHLPDGLYTRLQQRAHASRRTLEAELLDVLSAAVPGEQDLPGSLSTDLAQLAAMDNAELRRAARSRPSEEASAQLEALHLKRQRDGLTESEARTLADLVGQYERSMVLRARAAALLKERGHDVSGLATGP</sequence>
<dbReference type="EMBL" id="CP042997">
    <property type="protein sequence ID" value="QEH38372.1"/>
    <property type="molecule type" value="Genomic_DNA"/>
</dbReference>
<dbReference type="Gene3D" id="1.10.1220.10">
    <property type="entry name" value="Met repressor-like"/>
    <property type="match status" value="1"/>
</dbReference>
<dbReference type="AlphaFoldDB" id="A0A5B9WCS0"/>
<proteinExistence type="predicted"/>
<organism evidence="1 2">
    <name type="scientific">Aquisphaera giovannonii</name>
    <dbReference type="NCBI Taxonomy" id="406548"/>
    <lineage>
        <taxon>Bacteria</taxon>
        <taxon>Pseudomonadati</taxon>
        <taxon>Planctomycetota</taxon>
        <taxon>Planctomycetia</taxon>
        <taxon>Isosphaerales</taxon>
        <taxon>Isosphaeraceae</taxon>
        <taxon>Aquisphaera</taxon>
    </lineage>
</organism>
<accession>A0A5B9WCS0</accession>